<dbReference type="EMBL" id="ML993580">
    <property type="protein sequence ID" value="KAF2172678.1"/>
    <property type="molecule type" value="Genomic_DNA"/>
</dbReference>
<dbReference type="PROSITE" id="PS51278">
    <property type="entry name" value="GATASE_TYPE_2"/>
    <property type="match status" value="1"/>
</dbReference>
<protein>
    <recommendedName>
        <fullName evidence="1">Glutamine amidotransferase type-2 domain-containing protein</fullName>
    </recommendedName>
</protein>
<dbReference type="GO" id="GO:0061672">
    <property type="term" value="C:glutathione hydrolase complex"/>
    <property type="evidence" value="ECO:0007669"/>
    <property type="project" value="TreeGrafter"/>
</dbReference>
<sequence length="351" mass="39078">MCRWFAYVSKTEPCLLEDVLISPKHSLVKQVSDHFLPKLLPHGHGEEEENDMKARNIVNNFDGLGVVWYTSSNADFERGNTGESSNGTQKEGLFPAMYKTIQPPRNDMNFLSICANTESRVCFGHIRASSGSAIANINNHPFVFGRHTFMHNGAASDFIDIKRDVINEMSHAAYSNVFGGTDSEHMAGLYMTYLTNGGDATTFEKQYTTNEMAEAMHNAVATIVGLQHKLLGNKKRPNSLNLCATDGVSLVAYRFRNHRTSQPPSLYYSTKAGTTLNRKYPDHPDGINVPNRDFGIPEGRHGRHLIIASEPSTYKESDWELFGKNQILVAGPDEPFEIKDVPYGIGWDAEG</sequence>
<dbReference type="InterPro" id="IPR017932">
    <property type="entry name" value="GATase_2_dom"/>
</dbReference>
<reference evidence="2" key="1">
    <citation type="journal article" date="2020" name="Stud. Mycol.">
        <title>101 Dothideomycetes genomes: a test case for predicting lifestyles and emergence of pathogens.</title>
        <authorList>
            <person name="Haridas S."/>
            <person name="Albert R."/>
            <person name="Binder M."/>
            <person name="Bloem J."/>
            <person name="Labutti K."/>
            <person name="Salamov A."/>
            <person name="Andreopoulos B."/>
            <person name="Baker S."/>
            <person name="Barry K."/>
            <person name="Bills G."/>
            <person name="Bluhm B."/>
            <person name="Cannon C."/>
            <person name="Castanera R."/>
            <person name="Culley D."/>
            <person name="Daum C."/>
            <person name="Ezra D."/>
            <person name="Gonzalez J."/>
            <person name="Henrissat B."/>
            <person name="Kuo A."/>
            <person name="Liang C."/>
            <person name="Lipzen A."/>
            <person name="Lutzoni F."/>
            <person name="Magnuson J."/>
            <person name="Mondo S."/>
            <person name="Nolan M."/>
            <person name="Ohm R."/>
            <person name="Pangilinan J."/>
            <person name="Park H.-J."/>
            <person name="Ramirez L."/>
            <person name="Alfaro M."/>
            <person name="Sun H."/>
            <person name="Tritt A."/>
            <person name="Yoshinaga Y."/>
            <person name="Zwiers L.-H."/>
            <person name="Turgeon B."/>
            <person name="Goodwin S."/>
            <person name="Spatafora J."/>
            <person name="Crous P."/>
            <person name="Grigoriev I."/>
        </authorList>
    </citation>
    <scope>NUCLEOTIDE SEQUENCE</scope>
    <source>
        <strain evidence="2">ATCC 36951</strain>
    </source>
</reference>
<gene>
    <name evidence="2" type="ORF">M409DRAFT_16640</name>
</gene>
<feature type="domain" description="Glutamine amidotransferase type-2" evidence="1">
    <location>
        <begin position="2"/>
        <end position="341"/>
    </location>
</feature>
<accession>A0A6A6D2M9</accession>
<dbReference type="RefSeq" id="XP_033673567.1">
    <property type="nucleotide sequence ID" value="XM_033803698.1"/>
</dbReference>
<dbReference type="GeneID" id="54556970"/>
<dbReference type="GO" id="GO:0008242">
    <property type="term" value="F:omega peptidase activity"/>
    <property type="evidence" value="ECO:0007669"/>
    <property type="project" value="TreeGrafter"/>
</dbReference>
<dbReference type="PANTHER" id="PTHR43187">
    <property type="entry name" value="GLUTAMINE AMIDOTRANSFERASE DUG3-RELATED"/>
    <property type="match status" value="1"/>
</dbReference>
<dbReference type="Proteomes" id="UP000799537">
    <property type="component" value="Unassembled WGS sequence"/>
</dbReference>
<keyword evidence="3" id="KW-1185">Reference proteome</keyword>
<name>A0A6A6D2M9_ZASCE</name>
<dbReference type="InterPro" id="IPR029055">
    <property type="entry name" value="Ntn_hydrolases_N"/>
</dbReference>
<dbReference type="AlphaFoldDB" id="A0A6A6D2M9"/>
<proteinExistence type="predicted"/>
<dbReference type="SUPFAM" id="SSF56235">
    <property type="entry name" value="N-terminal nucleophile aminohydrolases (Ntn hydrolases)"/>
    <property type="match status" value="1"/>
</dbReference>
<evidence type="ECO:0000259" key="1">
    <source>
        <dbReference type="PROSITE" id="PS51278"/>
    </source>
</evidence>
<organism evidence="2 3">
    <name type="scientific">Zasmidium cellare ATCC 36951</name>
    <dbReference type="NCBI Taxonomy" id="1080233"/>
    <lineage>
        <taxon>Eukaryota</taxon>
        <taxon>Fungi</taxon>
        <taxon>Dikarya</taxon>
        <taxon>Ascomycota</taxon>
        <taxon>Pezizomycotina</taxon>
        <taxon>Dothideomycetes</taxon>
        <taxon>Dothideomycetidae</taxon>
        <taxon>Mycosphaerellales</taxon>
        <taxon>Mycosphaerellaceae</taxon>
        <taxon>Zasmidium</taxon>
    </lineage>
</organism>
<dbReference type="InterPro" id="IPR052373">
    <property type="entry name" value="Gamma-glu_amide_hydrolase"/>
</dbReference>
<dbReference type="OrthoDB" id="444432at2759"/>
<dbReference type="GO" id="GO:0006751">
    <property type="term" value="P:glutathione catabolic process"/>
    <property type="evidence" value="ECO:0007669"/>
    <property type="project" value="TreeGrafter"/>
</dbReference>
<evidence type="ECO:0000313" key="3">
    <source>
        <dbReference type="Proteomes" id="UP000799537"/>
    </source>
</evidence>
<dbReference type="CDD" id="cd01908">
    <property type="entry name" value="YafJ"/>
    <property type="match status" value="1"/>
</dbReference>
<evidence type="ECO:0000313" key="2">
    <source>
        <dbReference type="EMBL" id="KAF2172678.1"/>
    </source>
</evidence>
<dbReference type="Gene3D" id="3.60.20.10">
    <property type="entry name" value="Glutamine Phosphoribosylpyrophosphate, subunit 1, domain 1"/>
    <property type="match status" value="1"/>
</dbReference>
<dbReference type="GO" id="GO:0005737">
    <property type="term" value="C:cytoplasm"/>
    <property type="evidence" value="ECO:0007669"/>
    <property type="project" value="TreeGrafter"/>
</dbReference>
<dbReference type="PANTHER" id="PTHR43187:SF1">
    <property type="entry name" value="GLUTAMINE AMIDOTRANSFERASE DUG3-RELATED"/>
    <property type="match status" value="1"/>
</dbReference>